<dbReference type="RefSeq" id="WP_113808097.1">
    <property type="nucleotide sequence ID" value="NZ_QOCW01000031.1"/>
</dbReference>
<evidence type="ECO:0000313" key="2">
    <source>
        <dbReference type="Proteomes" id="UP000253314"/>
    </source>
</evidence>
<evidence type="ECO:0000313" key="1">
    <source>
        <dbReference type="EMBL" id="RBW67693.1"/>
    </source>
</evidence>
<sequence>MHSGDEVYITKTGKYYHYLDDSCLITARIVKGNMKSKKVLETEAQRLGYTLCRQCAKNMKEDTTLVEKQKDNSKTAPLLLMEAGLSFYLFSYKLVSGAFYKREK</sequence>
<accession>A0A366XU73</accession>
<organism evidence="1 2">
    <name type="scientific">Bacillus taeanensis</name>
    <dbReference type="NCBI Taxonomy" id="273032"/>
    <lineage>
        <taxon>Bacteria</taxon>
        <taxon>Bacillati</taxon>
        <taxon>Bacillota</taxon>
        <taxon>Bacilli</taxon>
        <taxon>Bacillales</taxon>
        <taxon>Bacillaceae</taxon>
        <taxon>Bacillus</taxon>
    </lineage>
</organism>
<keyword evidence="2" id="KW-1185">Reference proteome</keyword>
<name>A0A366XU73_9BACI</name>
<reference evidence="1 2" key="1">
    <citation type="submission" date="2018-07" db="EMBL/GenBank/DDBJ databases">
        <title>Lottiidibacillus patelloidae gen. nov., sp. nov., isolated from the intestinal tract of a marine limpet and the reclassification of B. taeanensis BH030017T, B. algicola KMM 3737T and B. hwajinpoensis SW-72T as genus Lottiidibacillus.</title>
        <authorList>
            <person name="Liu R."/>
            <person name="Huang Z."/>
        </authorList>
    </citation>
    <scope>NUCLEOTIDE SEQUENCE [LARGE SCALE GENOMIC DNA]</scope>
    <source>
        <strain evidence="1 2">BH030017</strain>
    </source>
</reference>
<dbReference type="AlphaFoldDB" id="A0A366XU73"/>
<protein>
    <submittedName>
        <fullName evidence="1">Uncharacterized protein</fullName>
    </submittedName>
</protein>
<comment type="caution">
    <text evidence="1">The sequence shown here is derived from an EMBL/GenBank/DDBJ whole genome shotgun (WGS) entry which is preliminary data.</text>
</comment>
<gene>
    <name evidence="1" type="ORF">DS031_20690</name>
</gene>
<proteinExistence type="predicted"/>
<dbReference type="EMBL" id="QOCW01000031">
    <property type="protein sequence ID" value="RBW67693.1"/>
    <property type="molecule type" value="Genomic_DNA"/>
</dbReference>
<dbReference type="Proteomes" id="UP000253314">
    <property type="component" value="Unassembled WGS sequence"/>
</dbReference>